<sequence length="125" mass="14711">MLNKGLRDQESIRIDNVLKKLMSLVYVPKFWNLEDLLYLENDLKDLAMNVESLNNFEEEELIVHLQRLNLDWNQLELFADFLIAFSKESQFDFSQKAIAIYNYIQKESKVFSFGINAKIASAKNK</sequence>
<dbReference type="EMBL" id="QKXH01000001">
    <property type="protein sequence ID" value="PZX95347.1"/>
    <property type="molecule type" value="Genomic_DNA"/>
</dbReference>
<accession>A0A2W7UJK4</accession>
<reference evidence="1 2" key="1">
    <citation type="submission" date="2018-06" db="EMBL/GenBank/DDBJ databases">
        <title>Flavobacterium sp IMCC34762, genome.</title>
        <authorList>
            <person name="Joung Y."/>
            <person name="Cho J."/>
            <person name="Song J."/>
        </authorList>
    </citation>
    <scope>NUCLEOTIDE SEQUENCE [LARGE SCALE GENOMIC DNA]</scope>
    <source>
        <strain evidence="1 2">IMCC34762</strain>
    </source>
</reference>
<dbReference type="Proteomes" id="UP000249177">
    <property type="component" value="Unassembled WGS sequence"/>
</dbReference>
<proteinExistence type="predicted"/>
<protein>
    <submittedName>
        <fullName evidence="1">Uncharacterized protein</fullName>
    </submittedName>
</protein>
<evidence type="ECO:0000313" key="2">
    <source>
        <dbReference type="Proteomes" id="UP000249177"/>
    </source>
</evidence>
<keyword evidence="2" id="KW-1185">Reference proteome</keyword>
<dbReference type="RefSeq" id="WP_111408415.1">
    <property type="nucleotide sequence ID" value="NZ_QKXH01000001.1"/>
</dbReference>
<gene>
    <name evidence="1" type="ORF">DOS84_01940</name>
</gene>
<evidence type="ECO:0000313" key="1">
    <source>
        <dbReference type="EMBL" id="PZX95347.1"/>
    </source>
</evidence>
<dbReference type="AlphaFoldDB" id="A0A2W7UJK4"/>
<dbReference type="OrthoDB" id="1435645at2"/>
<organism evidence="1 2">
    <name type="scientific">Flavobacterium aquariorum</name>
    <dbReference type="NCBI Taxonomy" id="2217670"/>
    <lineage>
        <taxon>Bacteria</taxon>
        <taxon>Pseudomonadati</taxon>
        <taxon>Bacteroidota</taxon>
        <taxon>Flavobacteriia</taxon>
        <taxon>Flavobacteriales</taxon>
        <taxon>Flavobacteriaceae</taxon>
        <taxon>Flavobacterium</taxon>
    </lineage>
</organism>
<name>A0A2W7UJK4_9FLAO</name>
<comment type="caution">
    <text evidence="1">The sequence shown here is derived from an EMBL/GenBank/DDBJ whole genome shotgun (WGS) entry which is preliminary data.</text>
</comment>